<evidence type="ECO:0000313" key="3">
    <source>
        <dbReference type="EMBL" id="SCW38508.1"/>
    </source>
</evidence>
<dbReference type="STRING" id="177413.SAMN05660859_0915"/>
<dbReference type="AlphaFoldDB" id="A0A1G4Q2F2"/>
<dbReference type="CDD" id="cd00293">
    <property type="entry name" value="USP-like"/>
    <property type="match status" value="1"/>
</dbReference>
<dbReference type="PANTHER" id="PTHR46268">
    <property type="entry name" value="STRESS RESPONSE PROTEIN NHAX"/>
    <property type="match status" value="1"/>
</dbReference>
<keyword evidence="4" id="KW-1185">Reference proteome</keyword>
<dbReference type="PANTHER" id="PTHR46268:SF15">
    <property type="entry name" value="UNIVERSAL STRESS PROTEIN HP_0031"/>
    <property type="match status" value="1"/>
</dbReference>
<dbReference type="InterPro" id="IPR006016">
    <property type="entry name" value="UspA"/>
</dbReference>
<dbReference type="SUPFAM" id="SSF52402">
    <property type="entry name" value="Adenine nucleotide alpha hydrolases-like"/>
    <property type="match status" value="2"/>
</dbReference>
<gene>
    <name evidence="3" type="ORF">SAMN05660859_0915</name>
</gene>
<dbReference type="Gene3D" id="3.40.50.12370">
    <property type="match status" value="1"/>
</dbReference>
<feature type="domain" description="UspA" evidence="2">
    <location>
        <begin position="153"/>
        <end position="270"/>
    </location>
</feature>
<dbReference type="EMBL" id="FMTP01000001">
    <property type="protein sequence ID" value="SCW38508.1"/>
    <property type="molecule type" value="Genomic_DNA"/>
</dbReference>
<proteinExistence type="inferred from homology"/>
<protein>
    <submittedName>
        <fullName evidence="3">Universal stress protein family protein</fullName>
    </submittedName>
</protein>
<name>A0A1G4Q2F2_9HYPH</name>
<sequence>MSIRTVLLHAAPDSGFSDRLAFAAGLARQTGANLKAVYTLYPAGVPRVGRALSIYVNELVREAKEKEVTLKAQFEAAVAEAGVNGVWQTIEGEVTAALRDEVTFADVTVVSETRYGTVDDELAATLPEHLALACNGPVIVVPTGKPVPARIGRVLVAWKPSREAGHAVRFALPVLALADQVEVLTVEESKTDVSASGAKLAAYLSTHGVNATHRHVPEGQAGVVIPQEAQKFGADLLVMGIYSRSRLAEMILGGVTASLLVDPPVPLFVAH</sequence>
<dbReference type="RefSeq" id="WP_091436466.1">
    <property type="nucleotide sequence ID" value="NZ_FMTP01000001.1"/>
</dbReference>
<dbReference type="Proteomes" id="UP000198889">
    <property type="component" value="Unassembled WGS sequence"/>
</dbReference>
<evidence type="ECO:0000313" key="4">
    <source>
        <dbReference type="Proteomes" id="UP000198889"/>
    </source>
</evidence>
<evidence type="ECO:0000259" key="2">
    <source>
        <dbReference type="Pfam" id="PF00582"/>
    </source>
</evidence>
<organism evidence="3 4">
    <name type="scientific">Ancylobacter rudongensis</name>
    <dbReference type="NCBI Taxonomy" id="177413"/>
    <lineage>
        <taxon>Bacteria</taxon>
        <taxon>Pseudomonadati</taxon>
        <taxon>Pseudomonadota</taxon>
        <taxon>Alphaproteobacteria</taxon>
        <taxon>Hyphomicrobiales</taxon>
        <taxon>Xanthobacteraceae</taxon>
        <taxon>Ancylobacter</taxon>
    </lineage>
</organism>
<accession>A0A1G4Q2F2</accession>
<evidence type="ECO:0000256" key="1">
    <source>
        <dbReference type="ARBA" id="ARBA00008791"/>
    </source>
</evidence>
<dbReference type="Pfam" id="PF00582">
    <property type="entry name" value="Usp"/>
    <property type="match status" value="1"/>
</dbReference>
<comment type="similarity">
    <text evidence="1">Belongs to the universal stress protein A family.</text>
</comment>
<reference evidence="4" key="1">
    <citation type="submission" date="2016-10" db="EMBL/GenBank/DDBJ databases">
        <authorList>
            <person name="Varghese N."/>
            <person name="Submissions S."/>
        </authorList>
    </citation>
    <scope>NUCLEOTIDE SEQUENCE [LARGE SCALE GENOMIC DNA]</scope>
    <source>
        <strain evidence="4">CGMCC 1.1761</strain>
    </source>
</reference>